<evidence type="ECO:0000313" key="11">
    <source>
        <dbReference type="Proteomes" id="UP000828390"/>
    </source>
</evidence>
<evidence type="ECO:0000256" key="4">
    <source>
        <dbReference type="ARBA" id="ARBA00023040"/>
    </source>
</evidence>
<keyword evidence="3" id="KW-1133">Transmembrane helix</keyword>
<dbReference type="GO" id="GO:0007214">
    <property type="term" value="P:gamma-aminobutyric acid signaling pathway"/>
    <property type="evidence" value="ECO:0007669"/>
    <property type="project" value="TreeGrafter"/>
</dbReference>
<protein>
    <recommendedName>
        <fullName evidence="9">Receptor ligand binding region domain-containing protein</fullName>
    </recommendedName>
</protein>
<dbReference type="PANTHER" id="PTHR10519:SF20">
    <property type="entry name" value="G-PROTEIN COUPLED RECEPTOR 156-RELATED"/>
    <property type="match status" value="1"/>
</dbReference>
<dbReference type="AlphaFoldDB" id="A0A9D4FVH9"/>
<evidence type="ECO:0000256" key="7">
    <source>
        <dbReference type="ARBA" id="ARBA00023180"/>
    </source>
</evidence>
<sequence length="97" mass="10889">MLYPEKSIAVGSTSVTATVGGYLKNLDARIIVVSAFQHTALEIVCNAYKLGLYGEQFVWIFTEQYSYQFWKVGDVNCTVEEMQKAVEGVFFCNTVND</sequence>
<keyword evidence="6" id="KW-0675">Receptor</keyword>
<evidence type="ECO:0000256" key="8">
    <source>
        <dbReference type="ARBA" id="ARBA00023224"/>
    </source>
</evidence>
<dbReference type="Proteomes" id="UP000828390">
    <property type="component" value="Unassembled WGS sequence"/>
</dbReference>
<dbReference type="SUPFAM" id="SSF53822">
    <property type="entry name" value="Periplasmic binding protein-like I"/>
    <property type="match status" value="1"/>
</dbReference>
<comment type="subcellular location">
    <subcellularLocation>
        <location evidence="1">Membrane</location>
    </subcellularLocation>
</comment>
<dbReference type="EMBL" id="JAIWYP010000006">
    <property type="protein sequence ID" value="KAH3804359.1"/>
    <property type="molecule type" value="Genomic_DNA"/>
</dbReference>
<evidence type="ECO:0000256" key="1">
    <source>
        <dbReference type="ARBA" id="ARBA00004370"/>
    </source>
</evidence>
<accession>A0A9D4FVH9</accession>
<keyword evidence="7" id="KW-0325">Glycoprotein</keyword>
<organism evidence="10 11">
    <name type="scientific">Dreissena polymorpha</name>
    <name type="common">Zebra mussel</name>
    <name type="synonym">Mytilus polymorpha</name>
    <dbReference type="NCBI Taxonomy" id="45954"/>
    <lineage>
        <taxon>Eukaryota</taxon>
        <taxon>Metazoa</taxon>
        <taxon>Spiralia</taxon>
        <taxon>Lophotrochozoa</taxon>
        <taxon>Mollusca</taxon>
        <taxon>Bivalvia</taxon>
        <taxon>Autobranchia</taxon>
        <taxon>Heteroconchia</taxon>
        <taxon>Euheterodonta</taxon>
        <taxon>Imparidentia</taxon>
        <taxon>Neoheterodontei</taxon>
        <taxon>Myida</taxon>
        <taxon>Dreissenoidea</taxon>
        <taxon>Dreissenidae</taxon>
        <taxon>Dreissena</taxon>
    </lineage>
</organism>
<keyword evidence="11" id="KW-1185">Reference proteome</keyword>
<evidence type="ECO:0000313" key="10">
    <source>
        <dbReference type="EMBL" id="KAH3804359.1"/>
    </source>
</evidence>
<proteinExistence type="predicted"/>
<keyword evidence="4" id="KW-0297">G-protein coupled receptor</keyword>
<dbReference type="Pfam" id="PF01094">
    <property type="entry name" value="ANF_receptor"/>
    <property type="match status" value="1"/>
</dbReference>
<keyword evidence="8" id="KW-0807">Transducer</keyword>
<feature type="domain" description="Receptor ligand binding region" evidence="9">
    <location>
        <begin position="26"/>
        <end position="82"/>
    </location>
</feature>
<reference evidence="10" key="2">
    <citation type="submission" date="2020-11" db="EMBL/GenBank/DDBJ databases">
        <authorList>
            <person name="McCartney M.A."/>
            <person name="Auch B."/>
            <person name="Kono T."/>
            <person name="Mallez S."/>
            <person name="Becker A."/>
            <person name="Gohl D.M."/>
            <person name="Silverstein K.A.T."/>
            <person name="Koren S."/>
            <person name="Bechman K.B."/>
            <person name="Herman A."/>
            <person name="Abrahante J.E."/>
            <person name="Garbe J."/>
        </authorList>
    </citation>
    <scope>NUCLEOTIDE SEQUENCE</scope>
    <source>
        <strain evidence="10">Duluth1</strain>
        <tissue evidence="10">Whole animal</tissue>
    </source>
</reference>
<dbReference type="InterPro" id="IPR028082">
    <property type="entry name" value="Peripla_BP_I"/>
</dbReference>
<dbReference type="InterPro" id="IPR001828">
    <property type="entry name" value="ANF_lig-bd_rcpt"/>
</dbReference>
<evidence type="ECO:0000256" key="5">
    <source>
        <dbReference type="ARBA" id="ARBA00023136"/>
    </source>
</evidence>
<dbReference type="PANTHER" id="PTHR10519">
    <property type="entry name" value="GABA-B RECEPTOR"/>
    <property type="match status" value="1"/>
</dbReference>
<evidence type="ECO:0000259" key="9">
    <source>
        <dbReference type="Pfam" id="PF01094"/>
    </source>
</evidence>
<keyword evidence="2" id="KW-0812">Transmembrane</keyword>
<reference evidence="10" key="1">
    <citation type="journal article" date="2019" name="bioRxiv">
        <title>The Genome of the Zebra Mussel, Dreissena polymorpha: A Resource for Invasive Species Research.</title>
        <authorList>
            <person name="McCartney M.A."/>
            <person name="Auch B."/>
            <person name="Kono T."/>
            <person name="Mallez S."/>
            <person name="Zhang Y."/>
            <person name="Obille A."/>
            <person name="Becker A."/>
            <person name="Abrahante J.E."/>
            <person name="Garbe J."/>
            <person name="Badalamenti J.P."/>
            <person name="Herman A."/>
            <person name="Mangelson H."/>
            <person name="Liachko I."/>
            <person name="Sullivan S."/>
            <person name="Sone E.D."/>
            <person name="Koren S."/>
            <person name="Silverstein K.A.T."/>
            <person name="Beckman K.B."/>
            <person name="Gohl D.M."/>
        </authorList>
    </citation>
    <scope>NUCLEOTIDE SEQUENCE</scope>
    <source>
        <strain evidence="10">Duluth1</strain>
        <tissue evidence="10">Whole animal</tissue>
    </source>
</reference>
<evidence type="ECO:0000256" key="3">
    <source>
        <dbReference type="ARBA" id="ARBA00022989"/>
    </source>
</evidence>
<dbReference type="GO" id="GO:0004965">
    <property type="term" value="F:G protein-coupled GABA receptor activity"/>
    <property type="evidence" value="ECO:0007669"/>
    <property type="project" value="InterPro"/>
</dbReference>
<gene>
    <name evidence="10" type="ORF">DPMN_132643</name>
</gene>
<evidence type="ECO:0000256" key="6">
    <source>
        <dbReference type="ARBA" id="ARBA00023170"/>
    </source>
</evidence>
<dbReference type="GO" id="GO:0038039">
    <property type="term" value="C:G protein-coupled receptor heterodimeric complex"/>
    <property type="evidence" value="ECO:0007669"/>
    <property type="project" value="TreeGrafter"/>
</dbReference>
<dbReference type="InterPro" id="IPR002455">
    <property type="entry name" value="GPCR3_GABA-B"/>
</dbReference>
<dbReference type="Gene3D" id="3.40.50.2300">
    <property type="match status" value="1"/>
</dbReference>
<comment type="caution">
    <text evidence="10">The sequence shown here is derived from an EMBL/GenBank/DDBJ whole genome shotgun (WGS) entry which is preliminary data.</text>
</comment>
<keyword evidence="5" id="KW-0472">Membrane</keyword>
<evidence type="ECO:0000256" key="2">
    <source>
        <dbReference type="ARBA" id="ARBA00022692"/>
    </source>
</evidence>
<name>A0A9D4FVH9_DREPO</name>